<gene>
    <name evidence="1" type="ORF">LCGC14_1762100</name>
</gene>
<reference evidence="1" key="1">
    <citation type="journal article" date="2015" name="Nature">
        <title>Complex archaea that bridge the gap between prokaryotes and eukaryotes.</title>
        <authorList>
            <person name="Spang A."/>
            <person name="Saw J.H."/>
            <person name="Jorgensen S.L."/>
            <person name="Zaremba-Niedzwiedzka K."/>
            <person name="Martijn J."/>
            <person name="Lind A.E."/>
            <person name="van Eijk R."/>
            <person name="Schleper C."/>
            <person name="Guy L."/>
            <person name="Ettema T.J."/>
        </authorList>
    </citation>
    <scope>NUCLEOTIDE SEQUENCE</scope>
</reference>
<accession>A0A0F9K0C9</accession>
<name>A0A0F9K0C9_9ZZZZ</name>
<proteinExistence type="predicted"/>
<dbReference type="AlphaFoldDB" id="A0A0F9K0C9"/>
<dbReference type="EMBL" id="LAZR01016407">
    <property type="protein sequence ID" value="KKM04653.1"/>
    <property type="molecule type" value="Genomic_DNA"/>
</dbReference>
<organism evidence="1">
    <name type="scientific">marine sediment metagenome</name>
    <dbReference type="NCBI Taxonomy" id="412755"/>
    <lineage>
        <taxon>unclassified sequences</taxon>
        <taxon>metagenomes</taxon>
        <taxon>ecological metagenomes</taxon>
    </lineage>
</organism>
<evidence type="ECO:0000313" key="1">
    <source>
        <dbReference type="EMBL" id="KKM04653.1"/>
    </source>
</evidence>
<protein>
    <submittedName>
        <fullName evidence="1">Uncharacterized protein</fullName>
    </submittedName>
</protein>
<sequence>MTLTLKQFINKCKELTDQGDEVWIEGIGDGRWKLIIERIEVGDTNGKANA</sequence>
<comment type="caution">
    <text evidence="1">The sequence shown here is derived from an EMBL/GenBank/DDBJ whole genome shotgun (WGS) entry which is preliminary data.</text>
</comment>